<dbReference type="InterPro" id="IPR037923">
    <property type="entry name" value="HTH-like"/>
</dbReference>
<sequence>MAKKPTNYAINEERPYGILISGHYAETAGYSIHRPPDPVGWLLMYTLTGEGQVHVAGEVAPCRSGDAVILLPGLPHHYSTAGAKWEFIWVHFIPDPSFRPWLYLPQQTEGIVRLQVDGSPGPNGFAEALQRMVRYSSSGGNSELHHRLAELALEEALLLLRVEVAKDSNEAAIDPRIADVVGYLRESYRERVSIPDLAKRSCMSPSRLSHLFKEQVGDTIIGTVNKIRLEKAAQLLAYTTRQVAEIAGDVGIDSPDHFARMFSQVYGETPSGYRKRKRVGLEAKSLRKG</sequence>
<dbReference type="GO" id="GO:0003700">
    <property type="term" value="F:DNA-binding transcription factor activity"/>
    <property type="evidence" value="ECO:0007669"/>
    <property type="project" value="InterPro"/>
</dbReference>
<proteinExistence type="predicted"/>
<dbReference type="Gene3D" id="1.10.10.60">
    <property type="entry name" value="Homeodomain-like"/>
    <property type="match status" value="2"/>
</dbReference>
<organism evidence="5 6">
    <name type="scientific">Paenibacillus mellifer</name>
    <dbReference type="NCBI Taxonomy" id="2937794"/>
    <lineage>
        <taxon>Bacteria</taxon>
        <taxon>Bacillati</taxon>
        <taxon>Bacillota</taxon>
        <taxon>Bacilli</taxon>
        <taxon>Bacillales</taxon>
        <taxon>Paenibacillaceae</taxon>
        <taxon>Paenibacillus</taxon>
    </lineage>
</organism>
<evidence type="ECO:0000313" key="6">
    <source>
        <dbReference type="Proteomes" id="UP001139534"/>
    </source>
</evidence>
<dbReference type="Pfam" id="PF12833">
    <property type="entry name" value="HTH_18"/>
    <property type="match status" value="1"/>
</dbReference>
<feature type="domain" description="HTH araC/xylS-type" evidence="4">
    <location>
        <begin position="178"/>
        <end position="276"/>
    </location>
</feature>
<keyword evidence="6" id="KW-1185">Reference proteome</keyword>
<evidence type="ECO:0000256" key="2">
    <source>
        <dbReference type="ARBA" id="ARBA00023125"/>
    </source>
</evidence>
<dbReference type="SMART" id="SM00342">
    <property type="entry name" value="HTH_ARAC"/>
    <property type="match status" value="1"/>
</dbReference>
<dbReference type="PANTHER" id="PTHR43280">
    <property type="entry name" value="ARAC-FAMILY TRANSCRIPTIONAL REGULATOR"/>
    <property type="match status" value="1"/>
</dbReference>
<dbReference type="Gene3D" id="2.60.120.280">
    <property type="entry name" value="Regulatory protein AraC"/>
    <property type="match status" value="1"/>
</dbReference>
<dbReference type="EMBL" id="JALPRK010000005">
    <property type="protein sequence ID" value="MCK8487142.1"/>
    <property type="molecule type" value="Genomic_DNA"/>
</dbReference>
<evidence type="ECO:0000256" key="1">
    <source>
        <dbReference type="ARBA" id="ARBA00023015"/>
    </source>
</evidence>
<protein>
    <submittedName>
        <fullName evidence="5">Helix-turn-helix domain-containing protein</fullName>
    </submittedName>
</protein>
<evidence type="ECO:0000259" key="4">
    <source>
        <dbReference type="PROSITE" id="PS01124"/>
    </source>
</evidence>
<accession>A0A9X2BPR4</accession>
<reference evidence="5" key="1">
    <citation type="submission" date="2022-04" db="EMBL/GenBank/DDBJ databases">
        <authorList>
            <person name="Seo M.-J."/>
        </authorList>
    </citation>
    <scope>NUCLEOTIDE SEQUENCE</scope>
    <source>
        <strain evidence="5">MBLB2552</strain>
    </source>
</reference>
<dbReference type="InterPro" id="IPR003313">
    <property type="entry name" value="AraC-bd"/>
</dbReference>
<dbReference type="SUPFAM" id="SSF51215">
    <property type="entry name" value="Regulatory protein AraC"/>
    <property type="match status" value="1"/>
</dbReference>
<dbReference type="Proteomes" id="UP001139534">
    <property type="component" value="Unassembled WGS sequence"/>
</dbReference>
<comment type="caution">
    <text evidence="5">The sequence shown here is derived from an EMBL/GenBank/DDBJ whole genome shotgun (WGS) entry which is preliminary data.</text>
</comment>
<keyword evidence="2" id="KW-0238">DNA-binding</keyword>
<evidence type="ECO:0000256" key="3">
    <source>
        <dbReference type="ARBA" id="ARBA00023163"/>
    </source>
</evidence>
<keyword evidence="3" id="KW-0804">Transcription</keyword>
<dbReference type="InterPro" id="IPR009057">
    <property type="entry name" value="Homeodomain-like_sf"/>
</dbReference>
<dbReference type="PRINTS" id="PR00032">
    <property type="entry name" value="HTHARAC"/>
</dbReference>
<dbReference type="InterPro" id="IPR018060">
    <property type="entry name" value="HTH_AraC"/>
</dbReference>
<dbReference type="Pfam" id="PF02311">
    <property type="entry name" value="AraC_binding"/>
    <property type="match status" value="1"/>
</dbReference>
<evidence type="ECO:0000313" key="5">
    <source>
        <dbReference type="EMBL" id="MCK8487142.1"/>
    </source>
</evidence>
<dbReference type="SUPFAM" id="SSF46689">
    <property type="entry name" value="Homeodomain-like"/>
    <property type="match status" value="2"/>
</dbReference>
<dbReference type="AlphaFoldDB" id="A0A9X2BPR4"/>
<dbReference type="PANTHER" id="PTHR43280:SF2">
    <property type="entry name" value="HTH-TYPE TRANSCRIPTIONAL REGULATOR EXSA"/>
    <property type="match status" value="1"/>
</dbReference>
<name>A0A9X2BPR4_9BACL</name>
<dbReference type="GO" id="GO:0043565">
    <property type="term" value="F:sequence-specific DNA binding"/>
    <property type="evidence" value="ECO:0007669"/>
    <property type="project" value="InterPro"/>
</dbReference>
<dbReference type="InterPro" id="IPR020449">
    <property type="entry name" value="Tscrpt_reg_AraC-type_HTH"/>
</dbReference>
<dbReference type="RefSeq" id="WP_248551349.1">
    <property type="nucleotide sequence ID" value="NZ_JALPRK010000005.1"/>
</dbReference>
<keyword evidence="1" id="KW-0805">Transcription regulation</keyword>
<gene>
    <name evidence="5" type="ORF">M0651_08175</name>
</gene>
<dbReference type="PROSITE" id="PS01124">
    <property type="entry name" value="HTH_ARAC_FAMILY_2"/>
    <property type="match status" value="1"/>
</dbReference>